<gene>
    <name evidence="2" type="ORF">BSCA_0608</name>
</gene>
<comment type="caution">
    <text evidence="2">The sequence shown here is derived from an EMBL/GenBank/DDBJ whole genome shotgun (WGS) entry which is preliminary data.</text>
</comment>
<sequence>MGGRRLNTSCKAPLRLRLRMLAACHCRADEGAATAEFAVVLPVVAALAALLLCLSRTVIVTMDCQDAAASVVRELVAYGVDADPRAAARAVAGDGSAVDVRYEGDRVTATVQCPVIPDPLGVLPTAVRGTATGILP</sequence>
<keyword evidence="1" id="KW-0472">Membrane</keyword>
<evidence type="ECO:0000256" key="1">
    <source>
        <dbReference type="SAM" id="Phobius"/>
    </source>
</evidence>
<name>A0A087DJ76_9BIFI</name>
<reference evidence="2 3" key="1">
    <citation type="submission" date="2014-03" db="EMBL/GenBank/DDBJ databases">
        <title>Genomics of Bifidobacteria.</title>
        <authorList>
            <person name="Ventura M."/>
            <person name="Milani C."/>
            <person name="Lugli G.A."/>
        </authorList>
    </citation>
    <scope>NUCLEOTIDE SEQUENCE [LARGE SCALE GENOMIC DNA]</scope>
    <source>
        <strain evidence="2 3">LMG 21589</strain>
    </source>
</reference>
<keyword evidence="1" id="KW-0812">Transmembrane</keyword>
<dbReference type="Proteomes" id="UP000029033">
    <property type="component" value="Unassembled WGS sequence"/>
</dbReference>
<dbReference type="STRING" id="158787.BSCA_0608"/>
<dbReference type="AlphaFoldDB" id="A0A087DJ76"/>
<feature type="transmembrane region" description="Helical" evidence="1">
    <location>
        <begin position="37"/>
        <end position="54"/>
    </location>
</feature>
<evidence type="ECO:0000313" key="3">
    <source>
        <dbReference type="Proteomes" id="UP000029033"/>
    </source>
</evidence>
<proteinExistence type="predicted"/>
<accession>A0A087DJ76</accession>
<dbReference type="eggNOG" id="COG4961">
    <property type="taxonomic scope" value="Bacteria"/>
</dbReference>
<evidence type="ECO:0000313" key="2">
    <source>
        <dbReference type="EMBL" id="KFI95576.1"/>
    </source>
</evidence>
<protein>
    <submittedName>
        <fullName evidence="2">Pilus biosynthesis protein TadE</fullName>
    </submittedName>
</protein>
<dbReference type="EMBL" id="JGZO01000002">
    <property type="protein sequence ID" value="KFI95576.1"/>
    <property type="molecule type" value="Genomic_DNA"/>
</dbReference>
<keyword evidence="1" id="KW-1133">Transmembrane helix</keyword>
<organism evidence="2 3">
    <name type="scientific">Bifidobacterium scardovii</name>
    <dbReference type="NCBI Taxonomy" id="158787"/>
    <lineage>
        <taxon>Bacteria</taxon>
        <taxon>Bacillati</taxon>
        <taxon>Actinomycetota</taxon>
        <taxon>Actinomycetes</taxon>
        <taxon>Bifidobacteriales</taxon>
        <taxon>Bifidobacteriaceae</taxon>
        <taxon>Bifidobacterium</taxon>
    </lineage>
</organism>
<keyword evidence="3" id="KW-1185">Reference proteome</keyword>